<dbReference type="EMBL" id="KZ821633">
    <property type="protein sequence ID" value="PYH66653.1"/>
    <property type="molecule type" value="Genomic_DNA"/>
</dbReference>
<dbReference type="AlphaFoldDB" id="A0A319BLW1"/>
<reference evidence="1" key="1">
    <citation type="submission" date="2016-12" db="EMBL/GenBank/DDBJ databases">
        <title>The genomes of Aspergillus section Nigri reveals drivers in fungal speciation.</title>
        <authorList>
            <consortium name="DOE Joint Genome Institute"/>
            <person name="Vesth T.C."/>
            <person name="Nybo J."/>
            <person name="Theobald S."/>
            <person name="Brandl J."/>
            <person name="Frisvad J.C."/>
            <person name="Nielsen K.F."/>
            <person name="Lyhne E.K."/>
            <person name="Kogle M.E."/>
            <person name="Kuo A."/>
            <person name="Riley R."/>
            <person name="Clum A."/>
            <person name="Nolan M."/>
            <person name="Lipzen A."/>
            <person name="Salamov A."/>
            <person name="Henrissat B."/>
            <person name="Wiebenga A."/>
            <person name="De Vries R.P."/>
            <person name="Grigoriev I.V."/>
            <person name="Mortensen U.H."/>
            <person name="Andersen M.R."/>
            <person name="Baker S.E."/>
        </authorList>
    </citation>
    <scope>NUCLEOTIDE SEQUENCE [LARGE SCALE GENOMIC DNA]</scope>
    <source>
        <strain evidence="1">CBS 113365</strain>
    </source>
</reference>
<evidence type="ECO:0000313" key="2">
    <source>
        <dbReference type="Proteomes" id="UP000248405"/>
    </source>
</evidence>
<protein>
    <submittedName>
        <fullName evidence="1">Uncharacterized protein</fullName>
    </submittedName>
</protein>
<gene>
    <name evidence="1" type="ORF">BO88DRAFT_456058</name>
</gene>
<dbReference type="GeneID" id="37215496"/>
<dbReference type="OrthoDB" id="10440978at2759"/>
<keyword evidence="2" id="KW-1185">Reference proteome</keyword>
<proteinExistence type="predicted"/>
<accession>A0A319BLW1</accession>
<dbReference type="Proteomes" id="UP000248405">
    <property type="component" value="Unassembled WGS sequence"/>
</dbReference>
<dbReference type="RefSeq" id="XP_025560447.1">
    <property type="nucleotide sequence ID" value="XM_025710904.1"/>
</dbReference>
<organism evidence="1 2">
    <name type="scientific">Aspergillus vadensis (strain CBS 113365 / IMI 142717 / IBT 24658)</name>
    <dbReference type="NCBI Taxonomy" id="1448311"/>
    <lineage>
        <taxon>Eukaryota</taxon>
        <taxon>Fungi</taxon>
        <taxon>Dikarya</taxon>
        <taxon>Ascomycota</taxon>
        <taxon>Pezizomycotina</taxon>
        <taxon>Eurotiomycetes</taxon>
        <taxon>Eurotiomycetidae</taxon>
        <taxon>Eurotiales</taxon>
        <taxon>Aspergillaceae</taxon>
        <taxon>Aspergillus</taxon>
        <taxon>Aspergillus subgen. Circumdati</taxon>
    </lineage>
</organism>
<sequence>MGRHRDEILELSCDSWKAGPITKVMAPNMARNESVLESWGPGYLITPENKELDLDRLRFRAILPVSTLHLQDDGQLPSKSSSLAANSQRTYAFQGPLTGLSPCSHVVGLGADELAP</sequence>
<name>A0A319BLW1_ASPVC</name>
<evidence type="ECO:0000313" key="1">
    <source>
        <dbReference type="EMBL" id="PYH66653.1"/>
    </source>
</evidence>